<dbReference type="AlphaFoldDB" id="A0A3M8CL05"/>
<feature type="domain" description="HTH luxR-type" evidence="5">
    <location>
        <begin position="65"/>
        <end position="130"/>
    </location>
</feature>
<dbReference type="GO" id="GO:0006355">
    <property type="term" value="P:regulation of DNA-templated transcription"/>
    <property type="evidence" value="ECO:0007669"/>
    <property type="project" value="InterPro"/>
</dbReference>
<evidence type="ECO:0000313" key="7">
    <source>
        <dbReference type="Proteomes" id="UP000271031"/>
    </source>
</evidence>
<dbReference type="SUPFAM" id="SSF46894">
    <property type="entry name" value="C-terminal effector domain of the bipartite response regulators"/>
    <property type="match status" value="1"/>
</dbReference>
<name>A0A3M8CL05_9BACL</name>
<feature type="non-terminal residue" evidence="6">
    <location>
        <position position="1"/>
    </location>
</feature>
<dbReference type="InterPro" id="IPR016032">
    <property type="entry name" value="Sig_transdc_resp-reg_C-effctor"/>
</dbReference>
<dbReference type="PRINTS" id="PR00038">
    <property type="entry name" value="HTHLUXR"/>
</dbReference>
<accession>A0A3M8CL05</accession>
<gene>
    <name evidence="6" type="ORF">EDM56_30980</name>
</gene>
<dbReference type="PANTHER" id="PTHR44688">
    <property type="entry name" value="DNA-BINDING TRANSCRIPTIONAL ACTIVATOR DEVR_DOSR"/>
    <property type="match status" value="1"/>
</dbReference>
<keyword evidence="3" id="KW-0804">Transcription</keyword>
<dbReference type="Pfam" id="PF00196">
    <property type="entry name" value="GerE"/>
    <property type="match status" value="1"/>
</dbReference>
<keyword evidence="7" id="KW-1185">Reference proteome</keyword>
<dbReference type="OrthoDB" id="9780153at2"/>
<feature type="region of interest" description="Disordered" evidence="4">
    <location>
        <begin position="52"/>
        <end position="71"/>
    </location>
</feature>
<dbReference type="PROSITE" id="PS50043">
    <property type="entry name" value="HTH_LUXR_2"/>
    <property type="match status" value="1"/>
</dbReference>
<proteinExistence type="predicted"/>
<dbReference type="SMART" id="SM00421">
    <property type="entry name" value="HTH_LUXR"/>
    <property type="match status" value="1"/>
</dbReference>
<keyword evidence="2 6" id="KW-0238">DNA-binding</keyword>
<protein>
    <submittedName>
        <fullName evidence="6">DNA-binding response regulator</fullName>
    </submittedName>
</protein>
<dbReference type="Proteomes" id="UP000271031">
    <property type="component" value="Unassembled WGS sequence"/>
</dbReference>
<reference evidence="6 7" key="1">
    <citation type="submission" date="2018-10" db="EMBL/GenBank/DDBJ databases">
        <title>Phylogenomics of Brevibacillus.</title>
        <authorList>
            <person name="Dunlap C."/>
        </authorList>
    </citation>
    <scope>NUCLEOTIDE SEQUENCE [LARGE SCALE GENOMIC DNA]</scope>
    <source>
        <strain evidence="6 7">JCM 15716</strain>
    </source>
</reference>
<evidence type="ECO:0000313" key="6">
    <source>
        <dbReference type="EMBL" id="RNB76231.1"/>
    </source>
</evidence>
<organism evidence="6 7">
    <name type="scientific">Brevibacillus fluminis</name>
    <dbReference type="NCBI Taxonomy" id="511487"/>
    <lineage>
        <taxon>Bacteria</taxon>
        <taxon>Bacillati</taxon>
        <taxon>Bacillota</taxon>
        <taxon>Bacilli</taxon>
        <taxon>Bacillales</taxon>
        <taxon>Paenibacillaceae</taxon>
        <taxon>Brevibacillus</taxon>
    </lineage>
</organism>
<dbReference type="InterPro" id="IPR000792">
    <property type="entry name" value="Tscrpt_reg_LuxR_C"/>
</dbReference>
<evidence type="ECO:0000256" key="3">
    <source>
        <dbReference type="ARBA" id="ARBA00023163"/>
    </source>
</evidence>
<evidence type="ECO:0000259" key="5">
    <source>
        <dbReference type="PROSITE" id="PS50043"/>
    </source>
</evidence>
<feature type="non-terminal residue" evidence="6">
    <location>
        <position position="135"/>
    </location>
</feature>
<evidence type="ECO:0000256" key="1">
    <source>
        <dbReference type="ARBA" id="ARBA00023015"/>
    </source>
</evidence>
<dbReference type="PANTHER" id="PTHR44688:SF16">
    <property type="entry name" value="DNA-BINDING TRANSCRIPTIONAL ACTIVATOR DEVR_DOSR"/>
    <property type="match status" value="1"/>
</dbReference>
<dbReference type="PROSITE" id="PS00622">
    <property type="entry name" value="HTH_LUXR_1"/>
    <property type="match status" value="1"/>
</dbReference>
<comment type="caution">
    <text evidence="6">The sequence shown here is derived from an EMBL/GenBank/DDBJ whole genome shotgun (WGS) entry which is preliminary data.</text>
</comment>
<dbReference type="Gene3D" id="3.40.50.2300">
    <property type="match status" value="1"/>
</dbReference>
<dbReference type="GO" id="GO:0003677">
    <property type="term" value="F:DNA binding"/>
    <property type="evidence" value="ECO:0007669"/>
    <property type="project" value="UniProtKB-KW"/>
</dbReference>
<sequence length="135" mass="14453">VLPALQAGAVGYLMKDMKPDQIVEAIRGSYSGNIQLHPDVTSKLMAQVTAAPAEQPPVASPVQTSEKHHETLTKREKEVLCLLAQGCSNKEIAAVLVIAEKTVKTHVSSILGKLNLSDRTQAALYAIKHGYVDPA</sequence>
<evidence type="ECO:0000256" key="4">
    <source>
        <dbReference type="SAM" id="MobiDB-lite"/>
    </source>
</evidence>
<dbReference type="RefSeq" id="WP_148040452.1">
    <property type="nucleotide sequence ID" value="NZ_RHHQ01000077.1"/>
</dbReference>
<dbReference type="EMBL" id="RHHQ01000077">
    <property type="protein sequence ID" value="RNB76231.1"/>
    <property type="molecule type" value="Genomic_DNA"/>
</dbReference>
<dbReference type="CDD" id="cd06170">
    <property type="entry name" value="LuxR_C_like"/>
    <property type="match status" value="1"/>
</dbReference>
<keyword evidence="1" id="KW-0805">Transcription regulation</keyword>
<evidence type="ECO:0000256" key="2">
    <source>
        <dbReference type="ARBA" id="ARBA00023125"/>
    </source>
</evidence>